<sequence>MERFLFRLSVSPHGERFVLKGALMLATWEISLTRPTSDIDLLGNVANDVDRIVTIVKEVCRQEVEPDGLEFNTDTVMGARIAEEAEYEGVRVRFRGNLGTARVSMQIDVGFGDAVVPAPVMVVYPTLLDLPAPRVRAYTRESVIAEKFHTMVRRGILNSRMRDFFDVWSLSRRFDFDGGVLAAAIRETFARRGQDFVLRPAALTDEFAADLSKAAQWRGFLRKNLLWEAPSELKEVIQALSDFLGPVAEALHEGREFRSRWRAPGPWSEE</sequence>
<keyword evidence="1" id="KW-0808">Transferase</keyword>
<dbReference type="InterPro" id="IPR014942">
    <property type="entry name" value="AbiEii"/>
</dbReference>
<comment type="caution">
    <text evidence="1">The sequence shown here is derived from an EMBL/GenBank/DDBJ whole genome shotgun (WGS) entry which is preliminary data.</text>
</comment>
<dbReference type="Pfam" id="PF08843">
    <property type="entry name" value="AbiEii"/>
    <property type="match status" value="1"/>
</dbReference>
<protein>
    <submittedName>
        <fullName evidence="1">Nucleotidyl transferase AbiEii/AbiGii toxin family protein</fullName>
    </submittedName>
</protein>
<dbReference type="AlphaFoldDB" id="A0A948WDI8"/>
<organism evidence="1 2">
    <name type="scientific">Eiseniibacteriota bacterium</name>
    <dbReference type="NCBI Taxonomy" id="2212470"/>
    <lineage>
        <taxon>Bacteria</taxon>
        <taxon>Candidatus Eiseniibacteriota</taxon>
    </lineage>
</organism>
<reference evidence="1" key="1">
    <citation type="submission" date="2021-05" db="EMBL/GenBank/DDBJ databases">
        <title>Energy efficiency and biological interactions define the core microbiome of deep oligotrophic groundwater.</title>
        <authorList>
            <person name="Mehrshad M."/>
            <person name="Lopez-Fernandez M."/>
            <person name="Bell E."/>
            <person name="Bernier-Latmani R."/>
            <person name="Bertilsson S."/>
            <person name="Dopson M."/>
        </authorList>
    </citation>
    <scope>NUCLEOTIDE SEQUENCE</scope>
    <source>
        <strain evidence="1">Modern_marine.mb.64</strain>
    </source>
</reference>
<proteinExistence type="predicted"/>
<dbReference type="GO" id="GO:0016740">
    <property type="term" value="F:transferase activity"/>
    <property type="evidence" value="ECO:0007669"/>
    <property type="project" value="UniProtKB-KW"/>
</dbReference>
<accession>A0A948WDI8</accession>
<gene>
    <name evidence="1" type="ORF">KJ970_13340</name>
</gene>
<dbReference type="EMBL" id="JAHJDP010000077">
    <property type="protein sequence ID" value="MBU2691898.1"/>
    <property type="molecule type" value="Genomic_DNA"/>
</dbReference>
<dbReference type="Proteomes" id="UP000777784">
    <property type="component" value="Unassembled WGS sequence"/>
</dbReference>
<evidence type="ECO:0000313" key="2">
    <source>
        <dbReference type="Proteomes" id="UP000777784"/>
    </source>
</evidence>
<evidence type="ECO:0000313" key="1">
    <source>
        <dbReference type="EMBL" id="MBU2691898.1"/>
    </source>
</evidence>
<name>A0A948WDI8_UNCEI</name>